<gene>
    <name evidence="3" type="ORF">ACFPB0_04065</name>
</gene>
<evidence type="ECO:0000313" key="4">
    <source>
        <dbReference type="Proteomes" id="UP001596024"/>
    </source>
</evidence>
<dbReference type="Proteomes" id="UP001596024">
    <property type="component" value="Unassembled WGS sequence"/>
</dbReference>
<proteinExistence type="inferred from homology"/>
<keyword evidence="4" id="KW-1185">Reference proteome</keyword>
<comment type="similarity">
    <text evidence="1">Belongs to the polysaccharide synthase family.</text>
</comment>
<comment type="caution">
    <text evidence="3">The sequence shown here is derived from an EMBL/GenBank/DDBJ whole genome shotgun (WGS) entry which is preliminary data.</text>
</comment>
<evidence type="ECO:0000256" key="1">
    <source>
        <dbReference type="ARBA" id="ARBA00007430"/>
    </source>
</evidence>
<name>A0ABV9NBW7_9PROT</name>
<reference evidence="4" key="1">
    <citation type="journal article" date="2019" name="Int. J. Syst. Evol. Microbiol.">
        <title>The Global Catalogue of Microorganisms (GCM) 10K type strain sequencing project: providing services to taxonomists for standard genome sequencing and annotation.</title>
        <authorList>
            <consortium name="The Broad Institute Genomics Platform"/>
            <consortium name="The Broad Institute Genome Sequencing Center for Infectious Disease"/>
            <person name="Wu L."/>
            <person name="Ma J."/>
        </authorList>
    </citation>
    <scope>NUCLEOTIDE SEQUENCE [LARGE SCALE GENOMIC DNA]</scope>
    <source>
        <strain evidence="4">CCUG 62981</strain>
    </source>
</reference>
<dbReference type="SUPFAM" id="SSF51735">
    <property type="entry name" value="NAD(P)-binding Rossmann-fold domains"/>
    <property type="match status" value="1"/>
</dbReference>
<dbReference type="PANTHER" id="PTHR43318:SF1">
    <property type="entry name" value="POLYSACCHARIDE BIOSYNTHESIS PROTEIN EPSC-RELATED"/>
    <property type="match status" value="1"/>
</dbReference>
<dbReference type="Gene3D" id="3.90.25.40">
    <property type="match status" value="1"/>
</dbReference>
<dbReference type="PANTHER" id="PTHR43318">
    <property type="entry name" value="UDP-N-ACETYLGLUCOSAMINE 4,6-DEHYDRATASE"/>
    <property type="match status" value="1"/>
</dbReference>
<sequence>MFAADMRERAGDIAERVRGKRILAIGAAGSIGSNTVQTLLGFRPAAVHIVDQNENALAELVRQLRSAPEPLQVEDFRTLPLDYGAAATRQLMLAEGPYDRVLNFAAIKHVRSEKDGFSIMQMFDTNIVKQARFMGWLAESSPQADYFSVSTDKAANPVSFMGATKRIMEHVLFDPAFSQGLAGTINSARFANVAFSNGSLPQAWQYRLERGEPLACPKDIRRYFVSLEESGHICALASLFAPDRTIAIPDLDPVEHLRPLQEIAEAFLHHSGYEPALYDSEDEAKAAMARDRSKGRWPLLLTPADTGGEKPYEEFVGEGETAIEIGLSALRAVGWAGLRHGGSIARLMEQMEPMITGAPGAPRPDKEQLKSLIGSIEPGFLTAHRDSALNLDQRA</sequence>
<dbReference type="InterPro" id="IPR036291">
    <property type="entry name" value="NAD(P)-bd_dom_sf"/>
</dbReference>
<evidence type="ECO:0000313" key="3">
    <source>
        <dbReference type="EMBL" id="MFC4724460.1"/>
    </source>
</evidence>
<protein>
    <submittedName>
        <fullName evidence="3">Polysaccharide biosynthesis protein</fullName>
    </submittedName>
</protein>
<dbReference type="EMBL" id="JBHSGQ010000001">
    <property type="protein sequence ID" value="MFC4724460.1"/>
    <property type="molecule type" value="Genomic_DNA"/>
</dbReference>
<dbReference type="InterPro" id="IPR051203">
    <property type="entry name" value="Polysaccharide_Synthase-Rel"/>
</dbReference>
<feature type="domain" description="Polysaccharide biosynthesis protein CapD-like" evidence="2">
    <location>
        <begin position="22"/>
        <end position="279"/>
    </location>
</feature>
<organism evidence="3 4">
    <name type="scientific">Glycocaulis abyssi</name>
    <dbReference type="NCBI Taxonomy" id="1433403"/>
    <lineage>
        <taxon>Bacteria</taxon>
        <taxon>Pseudomonadati</taxon>
        <taxon>Pseudomonadota</taxon>
        <taxon>Alphaproteobacteria</taxon>
        <taxon>Maricaulales</taxon>
        <taxon>Maricaulaceae</taxon>
        <taxon>Glycocaulis</taxon>
    </lineage>
</organism>
<evidence type="ECO:0000259" key="2">
    <source>
        <dbReference type="Pfam" id="PF02719"/>
    </source>
</evidence>
<dbReference type="RefSeq" id="WP_371392204.1">
    <property type="nucleotide sequence ID" value="NZ_CP163421.1"/>
</dbReference>
<dbReference type="Pfam" id="PF02719">
    <property type="entry name" value="Polysacc_synt_2"/>
    <property type="match status" value="1"/>
</dbReference>
<dbReference type="InterPro" id="IPR003869">
    <property type="entry name" value="Polysac_CapD-like"/>
</dbReference>
<dbReference type="Gene3D" id="3.40.50.720">
    <property type="entry name" value="NAD(P)-binding Rossmann-like Domain"/>
    <property type="match status" value="1"/>
</dbReference>
<accession>A0ABV9NBW7</accession>